<dbReference type="InterPro" id="IPR027417">
    <property type="entry name" value="P-loop_NTPase"/>
</dbReference>
<evidence type="ECO:0000256" key="3">
    <source>
        <dbReference type="ARBA" id="ARBA00022692"/>
    </source>
</evidence>
<dbReference type="PANTHER" id="PTHR43394">
    <property type="entry name" value="ATP-DEPENDENT PERMEASE MDL1, MITOCHONDRIAL"/>
    <property type="match status" value="1"/>
</dbReference>
<dbReference type="Pfam" id="PF00005">
    <property type="entry name" value="ABC_tran"/>
    <property type="match status" value="1"/>
</dbReference>
<evidence type="ECO:0000256" key="4">
    <source>
        <dbReference type="ARBA" id="ARBA00022741"/>
    </source>
</evidence>
<evidence type="ECO:0000256" key="7">
    <source>
        <dbReference type="ARBA" id="ARBA00023136"/>
    </source>
</evidence>
<evidence type="ECO:0000256" key="6">
    <source>
        <dbReference type="ARBA" id="ARBA00022989"/>
    </source>
</evidence>
<gene>
    <name evidence="11" type="ORF">HMI49_32100</name>
</gene>
<dbReference type="InterPro" id="IPR039421">
    <property type="entry name" value="Type_1_exporter"/>
</dbReference>
<dbReference type="InterPro" id="IPR036640">
    <property type="entry name" value="ABC1_TM_sf"/>
</dbReference>
<evidence type="ECO:0000313" key="11">
    <source>
        <dbReference type="EMBL" id="NOK37852.1"/>
    </source>
</evidence>
<evidence type="ECO:0000256" key="2">
    <source>
        <dbReference type="ARBA" id="ARBA00022448"/>
    </source>
</evidence>
<feature type="transmembrane region" description="Helical" evidence="8">
    <location>
        <begin position="152"/>
        <end position="176"/>
    </location>
</feature>
<dbReference type="Pfam" id="PF00664">
    <property type="entry name" value="ABC_membrane"/>
    <property type="match status" value="1"/>
</dbReference>
<dbReference type="GO" id="GO:0016887">
    <property type="term" value="F:ATP hydrolysis activity"/>
    <property type="evidence" value="ECO:0007669"/>
    <property type="project" value="InterPro"/>
</dbReference>
<accession>A0A7Y4NW65</accession>
<dbReference type="PROSITE" id="PS50929">
    <property type="entry name" value="ABC_TM1F"/>
    <property type="match status" value="1"/>
</dbReference>
<dbReference type="InterPro" id="IPR011527">
    <property type="entry name" value="ABC1_TM_dom"/>
</dbReference>
<dbReference type="PROSITE" id="PS00211">
    <property type="entry name" value="ABC_TRANSPORTER_1"/>
    <property type="match status" value="1"/>
</dbReference>
<comment type="caution">
    <text evidence="11">The sequence shown here is derived from an EMBL/GenBank/DDBJ whole genome shotgun (WGS) entry which is preliminary data.</text>
</comment>
<dbReference type="GO" id="GO:0005886">
    <property type="term" value="C:plasma membrane"/>
    <property type="evidence" value="ECO:0007669"/>
    <property type="project" value="UniProtKB-SubCell"/>
</dbReference>
<keyword evidence="5 11" id="KW-0067">ATP-binding</keyword>
<feature type="domain" description="ABC transporter" evidence="9">
    <location>
        <begin position="361"/>
        <end position="599"/>
    </location>
</feature>
<dbReference type="AlphaFoldDB" id="A0A7Y4NW65"/>
<protein>
    <submittedName>
        <fullName evidence="11">ABC transporter ATP-binding protein</fullName>
    </submittedName>
</protein>
<proteinExistence type="predicted"/>
<name>A0A7Y4NW65_9BACT</name>
<evidence type="ECO:0000259" key="10">
    <source>
        <dbReference type="PROSITE" id="PS50929"/>
    </source>
</evidence>
<evidence type="ECO:0000256" key="8">
    <source>
        <dbReference type="SAM" id="Phobius"/>
    </source>
</evidence>
<dbReference type="FunFam" id="3.40.50.300:FF:000287">
    <property type="entry name" value="Multidrug ABC transporter ATP-binding protein"/>
    <property type="match status" value="1"/>
</dbReference>
<reference evidence="11 12" key="1">
    <citation type="submission" date="2020-05" db="EMBL/GenBank/DDBJ databases">
        <authorList>
            <person name="Whitworth D."/>
        </authorList>
    </citation>
    <scope>NUCLEOTIDE SEQUENCE [LARGE SCALE GENOMIC DNA]</scope>
    <source>
        <strain evidence="11 12">AB043B</strain>
    </source>
</reference>
<dbReference type="InterPro" id="IPR003593">
    <property type="entry name" value="AAA+_ATPase"/>
</dbReference>
<keyword evidence="3 8" id="KW-0812">Transmembrane</keyword>
<organism evidence="11 12">
    <name type="scientific">Corallococcus exercitus</name>
    <dbReference type="NCBI Taxonomy" id="2316736"/>
    <lineage>
        <taxon>Bacteria</taxon>
        <taxon>Pseudomonadati</taxon>
        <taxon>Myxococcota</taxon>
        <taxon>Myxococcia</taxon>
        <taxon>Myxococcales</taxon>
        <taxon>Cystobacterineae</taxon>
        <taxon>Myxococcaceae</taxon>
        <taxon>Corallococcus</taxon>
    </lineage>
</organism>
<comment type="subcellular location">
    <subcellularLocation>
        <location evidence="1">Cell membrane</location>
        <topology evidence="1">Multi-pass membrane protein</topology>
    </subcellularLocation>
</comment>
<feature type="transmembrane region" description="Helical" evidence="8">
    <location>
        <begin position="72"/>
        <end position="93"/>
    </location>
</feature>
<evidence type="ECO:0000313" key="12">
    <source>
        <dbReference type="Proteomes" id="UP000563426"/>
    </source>
</evidence>
<dbReference type="Gene3D" id="1.20.1560.10">
    <property type="entry name" value="ABC transporter type 1, transmembrane domain"/>
    <property type="match status" value="1"/>
</dbReference>
<sequence>MSARAGKGRGGEASAFLALMQNPPVPSASLSRAMAWLKPHRRAVALILLLVLTGSALSALEPLVLKHIFDQLGAQGAARAVLLGVVGLVLMGLTREGLASTANWLTWRTRIHVHYSLNEATVTRLHSLPLSFHREEGVGAIMTRLDRGMQGFVGAITELAFNVVPAAAYLLLSVIIMLRLDWRLALVALAFAPIPVLIARRAAPVQTRREQSLMDRWASIYARFNEVLSGIVTVKSCAMEEREKQRFLHGVREANAVVVRGVGYDAVVSGSQNIAVLVARVASIGMGALLVLKGEITTGTLVAFLGYIGGLFGPVQGLSGVYRTLRTASVAMRQVFSILDAQDHLGDAPDAREVTAVKGEVEFCDIHFAYPSAAGEGRPLLRGVDLKVRAGETIALVGPSGAGKTTLMSLLYRFYDPVRGTVRIDGQDVRSLKQMSLRRHIGVVLQDSLLFNESVRANIAYGRPEASQEEIEAAARAAHADVFIDRLPQGYDTVVGEKGSRLSAGERQRIAIARSLLKDPPILVLDEPTSALDAESEALVQEALGRLMKGRTTFAIAHRLSTVVDADRILVLQEGRIVEQGPHAELMRHDGYYASLVRRQTRGLLPDRPSPPSPLSA</sequence>
<keyword evidence="7 8" id="KW-0472">Membrane</keyword>
<keyword evidence="2" id="KW-0813">Transport</keyword>
<dbReference type="Proteomes" id="UP000563426">
    <property type="component" value="Unassembled WGS sequence"/>
</dbReference>
<dbReference type="CDD" id="cd07346">
    <property type="entry name" value="ABC_6TM_exporters"/>
    <property type="match status" value="1"/>
</dbReference>
<feature type="transmembrane region" description="Helical" evidence="8">
    <location>
        <begin position="43"/>
        <end position="60"/>
    </location>
</feature>
<dbReference type="GO" id="GO:0015421">
    <property type="term" value="F:ABC-type oligopeptide transporter activity"/>
    <property type="evidence" value="ECO:0007669"/>
    <property type="project" value="TreeGrafter"/>
</dbReference>
<evidence type="ECO:0000259" key="9">
    <source>
        <dbReference type="PROSITE" id="PS50893"/>
    </source>
</evidence>
<dbReference type="SUPFAM" id="SSF90123">
    <property type="entry name" value="ABC transporter transmembrane region"/>
    <property type="match status" value="1"/>
</dbReference>
<dbReference type="PANTHER" id="PTHR43394:SF1">
    <property type="entry name" value="ATP-BINDING CASSETTE SUB-FAMILY B MEMBER 10, MITOCHONDRIAL"/>
    <property type="match status" value="1"/>
</dbReference>
<dbReference type="PROSITE" id="PS50893">
    <property type="entry name" value="ABC_TRANSPORTER_2"/>
    <property type="match status" value="1"/>
</dbReference>
<keyword evidence="12" id="KW-1185">Reference proteome</keyword>
<dbReference type="GO" id="GO:0005524">
    <property type="term" value="F:ATP binding"/>
    <property type="evidence" value="ECO:0007669"/>
    <property type="project" value="UniProtKB-KW"/>
</dbReference>
<evidence type="ECO:0000256" key="1">
    <source>
        <dbReference type="ARBA" id="ARBA00004651"/>
    </source>
</evidence>
<dbReference type="InterPro" id="IPR003439">
    <property type="entry name" value="ABC_transporter-like_ATP-bd"/>
</dbReference>
<feature type="domain" description="ABC transmembrane type-1" evidence="10">
    <location>
        <begin position="45"/>
        <end position="327"/>
    </location>
</feature>
<dbReference type="InterPro" id="IPR017871">
    <property type="entry name" value="ABC_transporter-like_CS"/>
</dbReference>
<evidence type="ECO:0000256" key="5">
    <source>
        <dbReference type="ARBA" id="ARBA00022840"/>
    </source>
</evidence>
<keyword evidence="6 8" id="KW-1133">Transmembrane helix</keyword>
<dbReference type="SUPFAM" id="SSF52540">
    <property type="entry name" value="P-loop containing nucleoside triphosphate hydrolases"/>
    <property type="match status" value="1"/>
</dbReference>
<keyword evidence="4" id="KW-0547">Nucleotide-binding</keyword>
<dbReference type="EMBL" id="JABFJV010000259">
    <property type="protein sequence ID" value="NOK37852.1"/>
    <property type="molecule type" value="Genomic_DNA"/>
</dbReference>
<dbReference type="SMART" id="SM00382">
    <property type="entry name" value="AAA"/>
    <property type="match status" value="1"/>
</dbReference>
<dbReference type="Gene3D" id="3.40.50.300">
    <property type="entry name" value="P-loop containing nucleotide triphosphate hydrolases"/>
    <property type="match status" value="1"/>
</dbReference>
<feature type="transmembrane region" description="Helical" evidence="8">
    <location>
        <begin position="182"/>
        <end position="199"/>
    </location>
</feature>